<dbReference type="InterPro" id="IPR006012">
    <property type="entry name" value="Syntaxin/epimorphin_CS"/>
</dbReference>
<keyword evidence="3 6" id="KW-0812">Transmembrane</keyword>
<dbReference type="Pfam" id="PF00804">
    <property type="entry name" value="Syntaxin"/>
    <property type="match status" value="1"/>
</dbReference>
<feature type="transmembrane region" description="Helical" evidence="6">
    <location>
        <begin position="269"/>
        <end position="293"/>
    </location>
</feature>
<evidence type="ECO:0000256" key="1">
    <source>
        <dbReference type="ARBA" id="ARBA00004211"/>
    </source>
</evidence>
<dbReference type="CDD" id="cd15848">
    <property type="entry name" value="SNARE_syntaxin1-like"/>
    <property type="match status" value="1"/>
</dbReference>
<reference evidence="8 9" key="1">
    <citation type="journal article" date="2022" name="bioRxiv">
        <title>Genomics of Preaxostyla Flagellates Illuminates Evolutionary Transitions and the Path Towards Mitochondrial Loss.</title>
        <authorList>
            <person name="Novak L.V.F."/>
            <person name="Treitli S.C."/>
            <person name="Pyrih J."/>
            <person name="Halakuc P."/>
            <person name="Pipaliya S.V."/>
            <person name="Vacek V."/>
            <person name="Brzon O."/>
            <person name="Soukal P."/>
            <person name="Eme L."/>
            <person name="Dacks J.B."/>
            <person name="Karnkowska A."/>
            <person name="Elias M."/>
            <person name="Hampl V."/>
        </authorList>
    </citation>
    <scope>NUCLEOTIDE SEQUENCE [LARGE SCALE GENOMIC DNA]</scope>
    <source>
        <strain evidence="8">NAU3</strain>
        <tissue evidence="8">Gut</tissue>
    </source>
</reference>
<organism evidence="8 9">
    <name type="scientific">Blattamonas nauphoetae</name>
    <dbReference type="NCBI Taxonomy" id="2049346"/>
    <lineage>
        <taxon>Eukaryota</taxon>
        <taxon>Metamonada</taxon>
        <taxon>Preaxostyla</taxon>
        <taxon>Oxymonadida</taxon>
        <taxon>Blattamonas</taxon>
    </lineage>
</organism>
<dbReference type="SUPFAM" id="SSF47661">
    <property type="entry name" value="t-snare proteins"/>
    <property type="match status" value="1"/>
</dbReference>
<keyword evidence="4 6" id="KW-1133">Transmembrane helix</keyword>
<dbReference type="InterPro" id="IPR000727">
    <property type="entry name" value="T_SNARE_dom"/>
</dbReference>
<accession>A0ABQ9WVG5</accession>
<evidence type="ECO:0000256" key="4">
    <source>
        <dbReference type="ARBA" id="ARBA00022989"/>
    </source>
</evidence>
<dbReference type="InterPro" id="IPR006011">
    <property type="entry name" value="Syntaxin_N"/>
</dbReference>
<protein>
    <submittedName>
        <fullName evidence="8">SNARE domain containing protein</fullName>
    </submittedName>
</protein>
<dbReference type="EMBL" id="JARBJD010000353">
    <property type="protein sequence ID" value="KAK2943308.1"/>
    <property type="molecule type" value="Genomic_DNA"/>
</dbReference>
<evidence type="ECO:0000259" key="7">
    <source>
        <dbReference type="PROSITE" id="PS50192"/>
    </source>
</evidence>
<dbReference type="PANTHER" id="PTHR19957">
    <property type="entry name" value="SYNTAXIN"/>
    <property type="match status" value="1"/>
</dbReference>
<gene>
    <name evidence="8" type="ORF">BLNAU_21785</name>
</gene>
<keyword evidence="9" id="KW-1185">Reference proteome</keyword>
<dbReference type="SMART" id="SM00397">
    <property type="entry name" value="t_SNARE"/>
    <property type="match status" value="1"/>
</dbReference>
<proteinExistence type="inferred from homology"/>
<comment type="similarity">
    <text evidence="2">Belongs to the syntaxin family.</text>
</comment>
<dbReference type="InterPro" id="IPR010989">
    <property type="entry name" value="SNARE"/>
</dbReference>
<evidence type="ECO:0000256" key="6">
    <source>
        <dbReference type="SAM" id="Phobius"/>
    </source>
</evidence>
<evidence type="ECO:0000313" key="8">
    <source>
        <dbReference type="EMBL" id="KAK2943308.1"/>
    </source>
</evidence>
<evidence type="ECO:0000256" key="3">
    <source>
        <dbReference type="ARBA" id="ARBA00022692"/>
    </source>
</evidence>
<evidence type="ECO:0000256" key="2">
    <source>
        <dbReference type="ARBA" id="ARBA00009063"/>
    </source>
</evidence>
<comment type="subcellular location">
    <subcellularLocation>
        <location evidence="1">Membrane</location>
        <topology evidence="1">Single-pass type IV membrane protein</topology>
    </subcellularLocation>
</comment>
<evidence type="ECO:0000313" key="9">
    <source>
        <dbReference type="Proteomes" id="UP001281761"/>
    </source>
</evidence>
<feature type="domain" description="T-SNARE coiled-coil homology" evidence="7">
    <location>
        <begin position="196"/>
        <end position="258"/>
    </location>
</feature>
<dbReference type="Proteomes" id="UP001281761">
    <property type="component" value="Unassembled WGS sequence"/>
</dbReference>
<dbReference type="Gene3D" id="1.20.58.70">
    <property type="match status" value="1"/>
</dbReference>
<comment type="caution">
    <text evidence="8">The sequence shown here is derived from an EMBL/GenBank/DDBJ whole genome shotgun (WGS) entry which is preliminary data.</text>
</comment>
<dbReference type="PANTHER" id="PTHR19957:SF307">
    <property type="entry name" value="PROTEIN SSO1-RELATED"/>
    <property type="match status" value="1"/>
</dbReference>
<name>A0ABQ9WVG5_9EUKA</name>
<sequence length="295" mass="33062">MMINFAESDGFGGEVNLDDDEPYVAPNSNDSRTSNVLDLSKFYPRIDELRETISECEKDLEKLSKQQTQLFKTTKADKIVELDKVIDTDTLALQAKLQKCQQTLLNIQKENNSIQSDAPELIIRRNLTDQVVGTLSQVLDRYSENQANHKIKTKETVRGRMAKDPKNFPEDRVEEILDQQPSLGDIAVGNTADRVLNHLQSRHQAALELEASMRELFGLVQEFAVLVRNQQEMLDKLETHVDSAAEHVVKGTENLEKAKKRSKKNRKCICIGLIIGIVVLIVVVALGVGIPLASS</sequence>
<dbReference type="PROSITE" id="PS50192">
    <property type="entry name" value="T_SNARE"/>
    <property type="match status" value="1"/>
</dbReference>
<evidence type="ECO:0000256" key="5">
    <source>
        <dbReference type="ARBA" id="ARBA00023136"/>
    </source>
</evidence>
<dbReference type="Pfam" id="PF05739">
    <property type="entry name" value="SNARE"/>
    <property type="match status" value="1"/>
</dbReference>
<dbReference type="InterPro" id="IPR045242">
    <property type="entry name" value="Syntaxin"/>
</dbReference>
<keyword evidence="5 6" id="KW-0472">Membrane</keyword>
<dbReference type="Gene3D" id="1.20.5.110">
    <property type="match status" value="1"/>
</dbReference>
<dbReference type="PROSITE" id="PS00914">
    <property type="entry name" value="SYNTAXIN"/>
    <property type="match status" value="1"/>
</dbReference>